<dbReference type="SUPFAM" id="SSF48371">
    <property type="entry name" value="ARM repeat"/>
    <property type="match status" value="1"/>
</dbReference>
<evidence type="ECO:0000259" key="2">
    <source>
        <dbReference type="Pfam" id="PF25757"/>
    </source>
</evidence>
<proteinExistence type="predicted"/>
<comment type="caution">
    <text evidence="3">The sequence shown here is derived from an EMBL/GenBank/DDBJ whole genome shotgun (WGS) entry which is preliminary data.</text>
</comment>
<reference evidence="3 4" key="1">
    <citation type="submission" date="2024-03" db="EMBL/GenBank/DDBJ databases">
        <title>Adaptation during the transition from Ophiocordyceps entomopathogen to insect associate is accompanied by gene loss and intensified selection.</title>
        <authorList>
            <person name="Ward C.M."/>
            <person name="Onetto C.A."/>
            <person name="Borneman A.R."/>
        </authorList>
    </citation>
    <scope>NUCLEOTIDE SEQUENCE [LARGE SCALE GENOMIC DNA]</scope>
    <source>
        <strain evidence="3">AWRI1</strain>
        <tissue evidence="3">Single Adult Female</tissue>
    </source>
</reference>
<evidence type="ECO:0000259" key="1">
    <source>
        <dbReference type="Pfam" id="PF24573"/>
    </source>
</evidence>
<dbReference type="AlphaFoldDB" id="A0AAN9TZ30"/>
<dbReference type="InterPro" id="IPR056497">
    <property type="entry name" value="HEAT_DAAF5"/>
</dbReference>
<accession>A0AAN9TZ30</accession>
<dbReference type="Gene3D" id="1.25.10.10">
    <property type="entry name" value="Leucine-rich Repeat Variant"/>
    <property type="match status" value="2"/>
</dbReference>
<dbReference type="Pfam" id="PF24573">
    <property type="entry name" value="HEAT_DAAF5"/>
    <property type="match status" value="1"/>
</dbReference>
<feature type="domain" description="Dynein axonemal assembly factor 5 TPR repeats" evidence="2">
    <location>
        <begin position="19"/>
        <end position="296"/>
    </location>
</feature>
<sequence>MARFDEEYIAKIKTDFANDNFKVRKTRLDELRADVEKELSIPDPNIALSIVKLAIKMFFDGSESCRERAVQVTSICLNSWSLPVEETVFIFFPILHKRLGNQENAETSEEIRLLLVKLLKLSIQIYREAIPPFIVDIIDILNRRIRDRCPDVIKESCDCLDELVLTVPEFRLRSEQIVETVIIATRHKHYKIRVAAVHSLGRIISLARCESIQTVCGALGECLLDQNPHVRRAVYKVASLWLMELRDRYSFFHYILPLILTGLNDENCSYRNEAQNWWHEIGLQYVKENDELLKDKYELLPIELENYPFDVERPNLGCRTIVSKEVHKIIPTLLKELEDWKVEVRIRASELLEVMVLHAEINIVSLLETILPVLCKVCSKGEEVVTQRIVKSGEIIGYFISPKIYWQLMVPQMKANCLIGHYIIFASLLKHCPKTHISEQFNEIISMMIENNFCETRELISLQSLLKIISKLIDCCEGVSLDDNSLKNLHLAILSTMAFGNEDIRNEAADLIQKLARSVSLSIHDLHGKCLPSLFNRLLSNCEMWESYSFDLSILMVLLSLFSGPLKQQLIWKPGRTVEVIRATALSIILLFLKRNGNLSSEFFSEIVPLVISLCEDSYEETRIYSLEILSYIGLHGGRNIDITLFKQILIVVAGRLEDKRDSVRLKAIQSLRNILLKAPRLDSLKGMPDFENILKSLHLLFISVDDSNEQIQDSILEIFKVPQIVTNVKSVFPEEIISSFIRKCRHKNVSTMLETCLKI</sequence>
<dbReference type="PANTHER" id="PTHR16216:SF2">
    <property type="entry name" value="DYNEIN AXONEMAL ASSEMBLY FACTOR 5"/>
    <property type="match status" value="1"/>
</dbReference>
<evidence type="ECO:0000313" key="4">
    <source>
        <dbReference type="Proteomes" id="UP001367676"/>
    </source>
</evidence>
<dbReference type="EMBL" id="JBBCAQ010000010">
    <property type="protein sequence ID" value="KAK7601649.1"/>
    <property type="molecule type" value="Genomic_DNA"/>
</dbReference>
<keyword evidence="4" id="KW-1185">Reference proteome</keyword>
<gene>
    <name evidence="3" type="ORF">V9T40_009090</name>
</gene>
<dbReference type="PANTHER" id="PTHR16216">
    <property type="entry name" value="DYNEIN ASSEMBLY FACTOR 5, AXONEMAL"/>
    <property type="match status" value="1"/>
</dbReference>
<dbReference type="InterPro" id="IPR057978">
    <property type="entry name" value="TPR_DAAF5"/>
</dbReference>
<feature type="domain" description="Dynein axonemal assembly factor 5 HEAT-repeat" evidence="1">
    <location>
        <begin position="306"/>
        <end position="480"/>
    </location>
</feature>
<dbReference type="InterPro" id="IPR011989">
    <property type="entry name" value="ARM-like"/>
</dbReference>
<dbReference type="Proteomes" id="UP001367676">
    <property type="component" value="Unassembled WGS sequence"/>
</dbReference>
<name>A0AAN9TZ30_9HEMI</name>
<organism evidence="3 4">
    <name type="scientific">Parthenolecanium corni</name>
    <dbReference type="NCBI Taxonomy" id="536013"/>
    <lineage>
        <taxon>Eukaryota</taxon>
        <taxon>Metazoa</taxon>
        <taxon>Ecdysozoa</taxon>
        <taxon>Arthropoda</taxon>
        <taxon>Hexapoda</taxon>
        <taxon>Insecta</taxon>
        <taxon>Pterygota</taxon>
        <taxon>Neoptera</taxon>
        <taxon>Paraneoptera</taxon>
        <taxon>Hemiptera</taxon>
        <taxon>Sternorrhyncha</taxon>
        <taxon>Coccoidea</taxon>
        <taxon>Coccidae</taxon>
        <taxon>Parthenolecanium</taxon>
    </lineage>
</organism>
<dbReference type="InterPro" id="IPR052623">
    <property type="entry name" value="DAAF5"/>
</dbReference>
<evidence type="ECO:0000313" key="3">
    <source>
        <dbReference type="EMBL" id="KAK7601649.1"/>
    </source>
</evidence>
<dbReference type="Pfam" id="PF25757">
    <property type="entry name" value="TPR_DNAAF5"/>
    <property type="match status" value="1"/>
</dbReference>
<protein>
    <submittedName>
        <fullName evidence="3">Uncharacterized protein</fullName>
    </submittedName>
</protein>
<dbReference type="InterPro" id="IPR016024">
    <property type="entry name" value="ARM-type_fold"/>
</dbReference>